<evidence type="ECO:0000313" key="2">
    <source>
        <dbReference type="Proteomes" id="UP001169069"/>
    </source>
</evidence>
<proteinExistence type="predicted"/>
<sequence>MTEYKFEENQNTACLTCGHVLDQNADILFVSHDEDDGGWQFLCGDEHTESDARVVGLGEIVSLHPEMNYLFEMPLGVCAERNDSSSEWEFYKYS</sequence>
<dbReference type="Proteomes" id="UP001169069">
    <property type="component" value="Unassembled WGS sequence"/>
</dbReference>
<gene>
    <name evidence="1" type="ORF">PGH07_02970</name>
</gene>
<evidence type="ECO:0008006" key="3">
    <source>
        <dbReference type="Google" id="ProtNLM"/>
    </source>
</evidence>
<reference evidence="1" key="1">
    <citation type="submission" date="2023-01" db="EMBL/GenBank/DDBJ databases">
        <title>Sulfurovum sp. zt1-1 genome assembly.</title>
        <authorList>
            <person name="Wang J."/>
        </authorList>
    </citation>
    <scope>NUCLEOTIDE SEQUENCE</scope>
    <source>
        <strain evidence="1">Zt1-1</strain>
    </source>
</reference>
<keyword evidence="2" id="KW-1185">Reference proteome</keyword>
<dbReference type="EMBL" id="JAQIBD010000001">
    <property type="protein sequence ID" value="MDM5271127.1"/>
    <property type="molecule type" value="Genomic_DNA"/>
</dbReference>
<accession>A0ABT7QWA5</accession>
<comment type="caution">
    <text evidence="1">The sequence shown here is derived from an EMBL/GenBank/DDBJ whole genome shotgun (WGS) entry which is preliminary data.</text>
</comment>
<protein>
    <recommendedName>
        <fullName evidence="3">DUF2185 domain-containing protein</fullName>
    </recommendedName>
</protein>
<name>A0ABT7QWA5_9BACT</name>
<dbReference type="RefSeq" id="WP_289412446.1">
    <property type="nucleotide sequence ID" value="NZ_JAQIBD010000001.1"/>
</dbReference>
<organism evidence="1 2">
    <name type="scientific">Sulfurovum zhangzhouensis</name>
    <dbReference type="NCBI Taxonomy" id="3019067"/>
    <lineage>
        <taxon>Bacteria</taxon>
        <taxon>Pseudomonadati</taxon>
        <taxon>Campylobacterota</taxon>
        <taxon>Epsilonproteobacteria</taxon>
        <taxon>Campylobacterales</taxon>
        <taxon>Sulfurovaceae</taxon>
        <taxon>Sulfurovum</taxon>
    </lineage>
</organism>
<evidence type="ECO:0000313" key="1">
    <source>
        <dbReference type="EMBL" id="MDM5271127.1"/>
    </source>
</evidence>